<dbReference type="InterPro" id="IPR052159">
    <property type="entry name" value="Competence_DNA_uptake"/>
</dbReference>
<dbReference type="PANTHER" id="PTHR30619:SF7">
    <property type="entry name" value="BETA-LACTAMASE DOMAIN PROTEIN"/>
    <property type="match status" value="1"/>
</dbReference>
<reference evidence="3 4" key="1">
    <citation type="submission" date="2023-07" db="EMBL/GenBank/DDBJ databases">
        <title>Genomic Encyclopedia of Type Strains, Phase IV (KMG-IV): sequencing the most valuable type-strain genomes for metagenomic binning, comparative biology and taxonomic classification.</title>
        <authorList>
            <person name="Goeker M."/>
        </authorList>
    </citation>
    <scope>NUCLEOTIDE SEQUENCE [LARGE SCALE GENOMIC DNA]</scope>
    <source>
        <strain evidence="3 4">DSM 23494</strain>
    </source>
</reference>
<dbReference type="Proteomes" id="UP001238088">
    <property type="component" value="Unassembled WGS sequence"/>
</dbReference>
<dbReference type="GO" id="GO:0016787">
    <property type="term" value="F:hydrolase activity"/>
    <property type="evidence" value="ECO:0007669"/>
    <property type="project" value="UniProtKB-KW"/>
</dbReference>
<dbReference type="SUPFAM" id="SSF56281">
    <property type="entry name" value="Metallo-hydrolase/oxidoreductase"/>
    <property type="match status" value="1"/>
</dbReference>
<dbReference type="SUPFAM" id="SSF47781">
    <property type="entry name" value="RuvA domain 2-like"/>
    <property type="match status" value="1"/>
</dbReference>
<dbReference type="RefSeq" id="WP_307470947.1">
    <property type="nucleotide sequence ID" value="NZ_JAUSUB010000001.1"/>
</dbReference>
<dbReference type="InterPro" id="IPR035681">
    <property type="entry name" value="ComA-like_MBL"/>
</dbReference>
<name>A0ABU0AAM3_9BACI</name>
<keyword evidence="1" id="KW-0732">Signal</keyword>
<dbReference type="CDD" id="cd07731">
    <property type="entry name" value="ComA-like_MBL-fold"/>
    <property type="match status" value="1"/>
</dbReference>
<dbReference type="SMART" id="SM00849">
    <property type="entry name" value="Lactamase_B"/>
    <property type="match status" value="1"/>
</dbReference>
<dbReference type="PROSITE" id="PS51257">
    <property type="entry name" value="PROKAR_LIPOPROTEIN"/>
    <property type="match status" value="1"/>
</dbReference>
<dbReference type="Gene3D" id="3.60.15.10">
    <property type="entry name" value="Ribonuclease Z/Hydroxyacylglutathione hydrolase-like"/>
    <property type="match status" value="1"/>
</dbReference>
<evidence type="ECO:0000259" key="2">
    <source>
        <dbReference type="SMART" id="SM00849"/>
    </source>
</evidence>
<organism evidence="3 4">
    <name type="scientific">Cytobacillus purgationiresistens</name>
    <dbReference type="NCBI Taxonomy" id="863449"/>
    <lineage>
        <taxon>Bacteria</taxon>
        <taxon>Bacillati</taxon>
        <taxon>Bacillota</taxon>
        <taxon>Bacilli</taxon>
        <taxon>Bacillales</taxon>
        <taxon>Bacillaceae</taxon>
        <taxon>Cytobacillus</taxon>
    </lineage>
</organism>
<dbReference type="EMBL" id="JAUSUB010000001">
    <property type="protein sequence ID" value="MDQ0268301.1"/>
    <property type="molecule type" value="Genomic_DNA"/>
</dbReference>
<evidence type="ECO:0000313" key="4">
    <source>
        <dbReference type="Proteomes" id="UP001238088"/>
    </source>
</evidence>
<dbReference type="Pfam" id="PF00753">
    <property type="entry name" value="Lactamase_B"/>
    <property type="match status" value="1"/>
</dbReference>
<protein>
    <submittedName>
        <fullName evidence="3">Beta-lactamase superfamily II metal-dependent hydrolase</fullName>
    </submittedName>
</protein>
<dbReference type="InterPro" id="IPR010994">
    <property type="entry name" value="RuvA_2-like"/>
</dbReference>
<feature type="chain" id="PRO_5047021489" evidence="1">
    <location>
        <begin position="21"/>
        <end position="367"/>
    </location>
</feature>
<accession>A0ABU0AAM3</accession>
<gene>
    <name evidence="3" type="ORF">J2S17_000170</name>
</gene>
<evidence type="ECO:0000256" key="1">
    <source>
        <dbReference type="SAM" id="SignalP"/>
    </source>
</evidence>
<comment type="caution">
    <text evidence="3">The sequence shown here is derived from an EMBL/GenBank/DDBJ whole genome shotgun (WGS) entry which is preliminary data.</text>
</comment>
<proteinExistence type="predicted"/>
<dbReference type="PANTHER" id="PTHR30619">
    <property type="entry name" value="DNA INTERNALIZATION/COMPETENCE PROTEIN COMEC/REC2"/>
    <property type="match status" value="1"/>
</dbReference>
<dbReference type="InterPro" id="IPR036866">
    <property type="entry name" value="RibonucZ/Hydroxyglut_hydro"/>
</dbReference>
<evidence type="ECO:0000313" key="3">
    <source>
        <dbReference type="EMBL" id="MDQ0268301.1"/>
    </source>
</evidence>
<dbReference type="Gene3D" id="1.10.150.320">
    <property type="entry name" value="Photosystem II 12 kDa extrinsic protein"/>
    <property type="match status" value="1"/>
</dbReference>
<keyword evidence="4" id="KW-1185">Reference proteome</keyword>
<keyword evidence="3" id="KW-0378">Hydrolase</keyword>
<feature type="domain" description="Metallo-beta-lactamase" evidence="2">
    <location>
        <begin position="42"/>
        <end position="237"/>
    </location>
</feature>
<feature type="signal peptide" evidence="1">
    <location>
        <begin position="1"/>
        <end position="20"/>
    </location>
</feature>
<sequence>MKKLIILLLLILSGCGVSTAVDSSDRPKPENELFAHFINVGQADATLIQFSEADEDYAILIDAGDFTGTEVIDYLHQQSINHIDLAIGTHPDADHIGQLDRVIEELNVDEVWLSGNLSTSKVFQRVLAAIDSQQTEYYEPRAGEEFDIGPLNIEVLYPNEITGDTNEESVSLKLTYGDIRFIFTGDAAKKNERAMIEAGFNLEADILHLGHHGSSTSTSEEFLNAVNPDIAIYSAGMGNSYGHPHKEVVELIQRNKIHLYGTDIDGTIKIITDGEDFEVVTNNPSNQDSPVEKIEPEIVKFVDSSCINVNTASAMELQEIIHIGDERAQQIIELRPLKSLDELSKISGIGPARMADIIDENLACVGG</sequence>
<dbReference type="InterPro" id="IPR001279">
    <property type="entry name" value="Metallo-B-lactamas"/>
</dbReference>
<dbReference type="Pfam" id="PF12836">
    <property type="entry name" value="HHH_3"/>
    <property type="match status" value="1"/>
</dbReference>